<protein>
    <submittedName>
        <fullName evidence="1">Uncharacterized protein</fullName>
    </submittedName>
</protein>
<dbReference type="EMBL" id="CADCTZ010000991">
    <property type="protein sequence ID" value="CAA9374436.1"/>
    <property type="molecule type" value="Genomic_DNA"/>
</dbReference>
<organism evidence="1">
    <name type="scientific">uncultured Microcoleus sp</name>
    <dbReference type="NCBI Taxonomy" id="259945"/>
    <lineage>
        <taxon>Bacteria</taxon>
        <taxon>Bacillati</taxon>
        <taxon>Cyanobacteriota</taxon>
        <taxon>Cyanophyceae</taxon>
        <taxon>Oscillatoriophycideae</taxon>
        <taxon>Oscillatoriales</taxon>
        <taxon>Microcoleaceae</taxon>
        <taxon>Microcoleus</taxon>
        <taxon>environmental samples</taxon>
    </lineage>
</organism>
<dbReference type="AlphaFoldDB" id="A0A6J4N459"/>
<proteinExistence type="predicted"/>
<reference evidence="1" key="1">
    <citation type="submission" date="2020-02" db="EMBL/GenBank/DDBJ databases">
        <authorList>
            <person name="Meier V. D."/>
        </authorList>
    </citation>
    <scope>NUCLEOTIDE SEQUENCE</scope>
    <source>
        <strain evidence="1">AVDCRST_MAG84</strain>
    </source>
</reference>
<gene>
    <name evidence="1" type="ORF">AVDCRST_MAG84-4599</name>
</gene>
<sequence>MITLKYFFSTYALRPKKPGFLPNLRVTTKYFCKKPGF</sequence>
<accession>A0A6J4N459</accession>
<name>A0A6J4N459_9CYAN</name>
<evidence type="ECO:0000313" key="1">
    <source>
        <dbReference type="EMBL" id="CAA9374436.1"/>
    </source>
</evidence>